<protein>
    <submittedName>
        <fullName evidence="2">Uncharacterized protein</fullName>
    </submittedName>
</protein>
<evidence type="ECO:0000313" key="2">
    <source>
        <dbReference type="EMBL" id="EGG50224.1"/>
    </source>
</evidence>
<name>F3QNZ2_9BURK</name>
<organism evidence="2 3">
    <name type="scientific">Parasutterella excrementihominis YIT 11859</name>
    <dbReference type="NCBI Taxonomy" id="762966"/>
    <lineage>
        <taxon>Bacteria</taxon>
        <taxon>Pseudomonadati</taxon>
        <taxon>Pseudomonadota</taxon>
        <taxon>Betaproteobacteria</taxon>
        <taxon>Burkholderiales</taxon>
        <taxon>Sutterellaceae</taxon>
        <taxon>Parasutterella</taxon>
    </lineage>
</organism>
<dbReference type="EMBL" id="AFBP01000100">
    <property type="protein sequence ID" value="EGG50224.1"/>
    <property type="molecule type" value="Genomic_DNA"/>
</dbReference>
<evidence type="ECO:0000256" key="1">
    <source>
        <dbReference type="SAM" id="Phobius"/>
    </source>
</evidence>
<keyword evidence="1" id="KW-1133">Transmembrane helix</keyword>
<dbReference type="AlphaFoldDB" id="F3QNZ2"/>
<keyword evidence="3" id="KW-1185">Reference proteome</keyword>
<gene>
    <name evidence="2" type="ORF">HMPREF9439_02683</name>
</gene>
<dbReference type="HOGENOM" id="CLU_2754246_0_0_4"/>
<comment type="caution">
    <text evidence="2">The sequence shown here is derived from an EMBL/GenBank/DDBJ whole genome shotgun (WGS) entry which is preliminary data.</text>
</comment>
<evidence type="ECO:0000313" key="3">
    <source>
        <dbReference type="Proteomes" id="UP000005156"/>
    </source>
</evidence>
<sequence>MLAFFYFMGTGFSLFFLELVVINLVNSSDSFLDNFVITCKFFFFTSFVIGLLWTFYFCVHGFITAIGIGG</sequence>
<feature type="transmembrane region" description="Helical" evidence="1">
    <location>
        <begin position="6"/>
        <end position="25"/>
    </location>
</feature>
<reference evidence="2 3" key="1">
    <citation type="submission" date="2011-02" db="EMBL/GenBank/DDBJ databases">
        <authorList>
            <person name="Weinstock G."/>
            <person name="Sodergren E."/>
            <person name="Clifton S."/>
            <person name="Fulton L."/>
            <person name="Fulton B."/>
            <person name="Courtney L."/>
            <person name="Fronick C."/>
            <person name="Harrison M."/>
            <person name="Strong C."/>
            <person name="Farmer C."/>
            <person name="Delahaunty K."/>
            <person name="Markovic C."/>
            <person name="Hall O."/>
            <person name="Minx P."/>
            <person name="Tomlinson C."/>
            <person name="Mitreva M."/>
            <person name="Hou S."/>
            <person name="Chen J."/>
            <person name="Wollam A."/>
            <person name="Pepin K.H."/>
            <person name="Johnson M."/>
            <person name="Bhonagiri V."/>
            <person name="Zhang X."/>
            <person name="Suruliraj S."/>
            <person name="Warren W."/>
            <person name="Chinwalla A."/>
            <person name="Mardis E.R."/>
            <person name="Wilson R.K."/>
        </authorList>
    </citation>
    <scope>NUCLEOTIDE SEQUENCE [LARGE SCALE GENOMIC DNA]</scope>
    <source>
        <strain evidence="2 3">YIT 11859</strain>
    </source>
</reference>
<keyword evidence="1" id="KW-0472">Membrane</keyword>
<feature type="transmembrane region" description="Helical" evidence="1">
    <location>
        <begin position="37"/>
        <end position="68"/>
    </location>
</feature>
<accession>F3QNZ2</accession>
<dbReference type="Proteomes" id="UP000005156">
    <property type="component" value="Unassembled WGS sequence"/>
</dbReference>
<proteinExistence type="predicted"/>
<keyword evidence="1" id="KW-0812">Transmembrane</keyword>